<sequence>MYFSIILLYERFTRNVFCQRKHLTVRWRNKETLERRAVRLLSRHYTLTATDYKFLEIGINVGAPSYVEIALGDHQGQELILSLKMWKGLYEQRWNIYKLLQNDYKNNFISIFIPLTVRICLMNITLIHLEPLNVRITMIESTLRHMFDLDRCNVQLTS</sequence>
<gene>
    <name evidence="2" type="primary">LOC112552726</name>
</gene>
<proteinExistence type="predicted"/>
<organism evidence="1 2">
    <name type="scientific">Pogonomyrmex barbatus</name>
    <name type="common">red harvester ant</name>
    <dbReference type="NCBI Taxonomy" id="144034"/>
    <lineage>
        <taxon>Eukaryota</taxon>
        <taxon>Metazoa</taxon>
        <taxon>Ecdysozoa</taxon>
        <taxon>Arthropoda</taxon>
        <taxon>Hexapoda</taxon>
        <taxon>Insecta</taxon>
        <taxon>Pterygota</taxon>
        <taxon>Neoptera</taxon>
        <taxon>Endopterygota</taxon>
        <taxon>Hymenoptera</taxon>
        <taxon>Apocrita</taxon>
        <taxon>Aculeata</taxon>
        <taxon>Formicoidea</taxon>
        <taxon>Formicidae</taxon>
        <taxon>Myrmicinae</taxon>
        <taxon>Pogonomyrmex</taxon>
    </lineage>
</organism>
<protein>
    <submittedName>
        <fullName evidence="2">Uncharacterized protein LOC112552726</fullName>
    </submittedName>
</protein>
<dbReference type="Proteomes" id="UP000504615">
    <property type="component" value="Unplaced"/>
</dbReference>
<name>A0A8N1S8R3_9HYME</name>
<evidence type="ECO:0000313" key="2">
    <source>
        <dbReference type="RefSeq" id="XP_025074383.1"/>
    </source>
</evidence>
<dbReference type="RefSeq" id="XP_025074383.1">
    <property type="nucleotide sequence ID" value="XM_025218598.1"/>
</dbReference>
<dbReference type="AlphaFoldDB" id="A0A8N1S8R3"/>
<keyword evidence="1" id="KW-1185">Reference proteome</keyword>
<dbReference type="OrthoDB" id="7547152at2759"/>
<accession>A0A8N1S8R3</accession>
<reference evidence="2" key="1">
    <citation type="submission" date="2025-08" db="UniProtKB">
        <authorList>
            <consortium name="RefSeq"/>
        </authorList>
    </citation>
    <scope>IDENTIFICATION</scope>
</reference>
<dbReference type="GeneID" id="112552726"/>
<evidence type="ECO:0000313" key="1">
    <source>
        <dbReference type="Proteomes" id="UP000504615"/>
    </source>
</evidence>